<dbReference type="InterPro" id="IPR057326">
    <property type="entry name" value="KR_dom"/>
</dbReference>
<dbReference type="PANTHER" id="PTHR42760:SF105">
    <property type="entry name" value="SORBITOL-6-PHOSPHATE 2-DEHYDROGENASE"/>
    <property type="match status" value="1"/>
</dbReference>
<evidence type="ECO:0000259" key="2">
    <source>
        <dbReference type="SMART" id="SM00822"/>
    </source>
</evidence>
<evidence type="ECO:0000313" key="3">
    <source>
        <dbReference type="EMBL" id="QDT57145.1"/>
    </source>
</evidence>
<dbReference type="KEGG" id="ccos:Pan44_52120"/>
<dbReference type="Proteomes" id="UP000315700">
    <property type="component" value="Chromosome"/>
</dbReference>
<dbReference type="AlphaFoldDB" id="A0A517SM01"/>
<dbReference type="PANTHER" id="PTHR42760">
    <property type="entry name" value="SHORT-CHAIN DEHYDROGENASES/REDUCTASES FAMILY MEMBER"/>
    <property type="match status" value="1"/>
</dbReference>
<protein>
    <submittedName>
        <fullName evidence="3">3-oxoacyl-[acyl-carrier-protein] reductase FabG</fullName>
        <ecNumber evidence="3">1.1.1.100</ecNumber>
    </submittedName>
</protein>
<dbReference type="InterPro" id="IPR036291">
    <property type="entry name" value="NAD(P)-bd_dom_sf"/>
</dbReference>
<sequence length="281" mass="30324">MERRQHQDRQRASMNLELEQHTAVVTGGASGIGLATARAFALEGARVALWDRSERTSETAGQLARETNAEVTGIPVDITAETSVQAATAETCHLFGGIDHVVHAAAIGSGRFGFPFTNLEPKDWRDVLEVNVMGTTNLAHAVTPALIVRRGTMVILASVAGQIGSQTDPPYSAAKAANINFAQCMAKDLAPHGVRVNTVCPGMVQTPLNRGVWQAWHDQAPEAERLSYEEWAGRKIKSIVPLGEWQTPEAIADMIVFLSSARARHVTGQTVNVDGGFVMHW</sequence>
<dbReference type="PRINTS" id="PR00080">
    <property type="entry name" value="SDRFAMILY"/>
</dbReference>
<evidence type="ECO:0000256" key="1">
    <source>
        <dbReference type="ARBA" id="ARBA00006484"/>
    </source>
</evidence>
<dbReference type="InParanoid" id="A0A517SM01"/>
<dbReference type="Pfam" id="PF13561">
    <property type="entry name" value="adh_short_C2"/>
    <property type="match status" value="1"/>
</dbReference>
<proteinExistence type="inferred from homology"/>
<accession>A0A517SM01</accession>
<reference evidence="3 4" key="1">
    <citation type="submission" date="2019-02" db="EMBL/GenBank/DDBJ databases">
        <title>Deep-cultivation of Planctomycetes and their phenomic and genomic characterization uncovers novel biology.</title>
        <authorList>
            <person name="Wiegand S."/>
            <person name="Jogler M."/>
            <person name="Boedeker C."/>
            <person name="Pinto D."/>
            <person name="Vollmers J."/>
            <person name="Rivas-Marin E."/>
            <person name="Kohn T."/>
            <person name="Peeters S.H."/>
            <person name="Heuer A."/>
            <person name="Rast P."/>
            <person name="Oberbeckmann S."/>
            <person name="Bunk B."/>
            <person name="Jeske O."/>
            <person name="Meyerdierks A."/>
            <person name="Storesund J.E."/>
            <person name="Kallscheuer N."/>
            <person name="Luecker S."/>
            <person name="Lage O.M."/>
            <person name="Pohl T."/>
            <person name="Merkel B.J."/>
            <person name="Hornburger P."/>
            <person name="Mueller R.-W."/>
            <person name="Bruemmer F."/>
            <person name="Labrenz M."/>
            <person name="Spormann A.M."/>
            <person name="Op den Camp H."/>
            <person name="Overmann J."/>
            <person name="Amann R."/>
            <person name="Jetten M.S.M."/>
            <person name="Mascher T."/>
            <person name="Medema M.H."/>
            <person name="Devos D.P."/>
            <person name="Kaster A.-K."/>
            <person name="Ovreas L."/>
            <person name="Rohde M."/>
            <person name="Galperin M.Y."/>
            <person name="Jogler C."/>
        </authorList>
    </citation>
    <scope>NUCLEOTIDE SEQUENCE [LARGE SCALE GENOMIC DNA]</scope>
    <source>
        <strain evidence="3 4">Pan44</strain>
    </source>
</reference>
<feature type="domain" description="Ketoreductase" evidence="2">
    <location>
        <begin position="21"/>
        <end position="216"/>
    </location>
</feature>
<dbReference type="Gene3D" id="3.40.50.720">
    <property type="entry name" value="NAD(P)-binding Rossmann-like Domain"/>
    <property type="match status" value="1"/>
</dbReference>
<dbReference type="PRINTS" id="PR00081">
    <property type="entry name" value="GDHRDH"/>
</dbReference>
<dbReference type="GO" id="GO:0004316">
    <property type="term" value="F:3-oxoacyl-[acyl-carrier-protein] reductase (NADPH) activity"/>
    <property type="evidence" value="ECO:0007669"/>
    <property type="project" value="UniProtKB-EC"/>
</dbReference>
<dbReference type="CDD" id="cd05233">
    <property type="entry name" value="SDR_c"/>
    <property type="match status" value="1"/>
</dbReference>
<evidence type="ECO:0000313" key="4">
    <source>
        <dbReference type="Proteomes" id="UP000315700"/>
    </source>
</evidence>
<dbReference type="InterPro" id="IPR002347">
    <property type="entry name" value="SDR_fam"/>
</dbReference>
<comment type="similarity">
    <text evidence="1">Belongs to the short-chain dehydrogenases/reductases (SDR) family.</text>
</comment>
<keyword evidence="4" id="KW-1185">Reference proteome</keyword>
<dbReference type="EMBL" id="CP036271">
    <property type="protein sequence ID" value="QDT57145.1"/>
    <property type="molecule type" value="Genomic_DNA"/>
</dbReference>
<dbReference type="FunFam" id="3.40.50.720:FF:000084">
    <property type="entry name" value="Short-chain dehydrogenase reductase"/>
    <property type="match status" value="1"/>
</dbReference>
<dbReference type="SMART" id="SM00822">
    <property type="entry name" value="PKS_KR"/>
    <property type="match status" value="1"/>
</dbReference>
<dbReference type="EC" id="1.1.1.100" evidence="3"/>
<gene>
    <name evidence="3" type="primary">fabG_11</name>
    <name evidence="3" type="ORF">Pan44_52120</name>
</gene>
<keyword evidence="3" id="KW-0560">Oxidoreductase</keyword>
<name>A0A517SM01_9PLAN</name>
<dbReference type="SUPFAM" id="SSF51735">
    <property type="entry name" value="NAD(P)-binding Rossmann-fold domains"/>
    <property type="match status" value="1"/>
</dbReference>
<organism evidence="3 4">
    <name type="scientific">Caulifigura coniformis</name>
    <dbReference type="NCBI Taxonomy" id="2527983"/>
    <lineage>
        <taxon>Bacteria</taxon>
        <taxon>Pseudomonadati</taxon>
        <taxon>Planctomycetota</taxon>
        <taxon>Planctomycetia</taxon>
        <taxon>Planctomycetales</taxon>
        <taxon>Planctomycetaceae</taxon>
        <taxon>Caulifigura</taxon>
    </lineage>
</organism>